<dbReference type="Proteomes" id="UP000694724">
    <property type="component" value="Unplaced"/>
</dbReference>
<feature type="domain" description="KRAB" evidence="1">
    <location>
        <begin position="8"/>
        <end position="88"/>
    </location>
</feature>
<dbReference type="Ensembl" id="ENSSSCT00065074505.1">
    <property type="protein sequence ID" value="ENSSSCP00065032453.1"/>
    <property type="gene ID" value="ENSSSCG00065054396.1"/>
</dbReference>
<dbReference type="SUPFAM" id="SSF109640">
    <property type="entry name" value="KRAB domain (Kruppel-associated box)"/>
    <property type="match status" value="1"/>
</dbReference>
<dbReference type="AlphaFoldDB" id="A0A8D0UJM6"/>
<dbReference type="Ensembl" id="ENSSSCT00015005033.1">
    <property type="protein sequence ID" value="ENSSSCP00015001927.1"/>
    <property type="gene ID" value="ENSSSCG00015003832.1"/>
</dbReference>
<dbReference type="Ensembl" id="ENSSSCT00055041355.1">
    <property type="protein sequence ID" value="ENSSSCP00055032915.1"/>
    <property type="gene ID" value="ENSSSCG00055021039.1"/>
</dbReference>
<dbReference type="Proteomes" id="UP000694571">
    <property type="component" value="Unplaced"/>
</dbReference>
<proteinExistence type="predicted"/>
<dbReference type="Ensembl" id="ENSSSCT00025021388.1">
    <property type="protein sequence ID" value="ENSSSCP00025008789.1"/>
    <property type="gene ID" value="ENSSSCG00025015928.1"/>
</dbReference>
<protein>
    <recommendedName>
        <fullName evidence="1">KRAB domain-containing protein</fullName>
    </recommendedName>
</protein>
<dbReference type="SMART" id="SM00349">
    <property type="entry name" value="KRAB"/>
    <property type="match status" value="1"/>
</dbReference>
<dbReference type="Ensembl" id="ENSSSCT00050032497.1">
    <property type="protein sequence ID" value="ENSSSCP00050013555.1"/>
    <property type="gene ID" value="ENSSSCG00050024109.1"/>
</dbReference>
<dbReference type="Ensembl" id="ENSSSCT00060044960.1">
    <property type="protein sequence ID" value="ENSSSCP00060019235.1"/>
    <property type="gene ID" value="ENSSSCG00060033167.1"/>
</dbReference>
<dbReference type="InterPro" id="IPR036051">
    <property type="entry name" value="KRAB_dom_sf"/>
</dbReference>
<dbReference type="Ensembl" id="ENSSSCT00035048215.1">
    <property type="protein sequence ID" value="ENSSSCP00035019273.1"/>
    <property type="gene ID" value="ENSSSCG00035036381.1"/>
</dbReference>
<dbReference type="Pfam" id="PF01352">
    <property type="entry name" value="KRAB"/>
    <property type="match status" value="1"/>
</dbReference>
<dbReference type="GO" id="GO:0006355">
    <property type="term" value="P:regulation of DNA-templated transcription"/>
    <property type="evidence" value="ECO:0007669"/>
    <property type="project" value="InterPro"/>
</dbReference>
<evidence type="ECO:0000313" key="3">
    <source>
        <dbReference type="Proteomes" id="UP000694727"/>
    </source>
</evidence>
<reference evidence="2" key="1">
    <citation type="submission" date="2025-05" db="UniProtKB">
        <authorList>
            <consortium name="Ensembl"/>
        </authorList>
    </citation>
    <scope>IDENTIFICATION</scope>
</reference>
<dbReference type="Proteomes" id="UP000694727">
    <property type="component" value="Unplaced"/>
</dbReference>
<dbReference type="Ensembl" id="ENSSSCT00045049581.1">
    <property type="protein sequence ID" value="ENSSSCP00045034496.1"/>
    <property type="gene ID" value="ENSSSCG00045029073.1"/>
</dbReference>
<accession>A0A8D0UJM6</accession>
<evidence type="ECO:0000313" key="2">
    <source>
        <dbReference type="Ensembl" id="ENSSSCP00025008789.1"/>
    </source>
</evidence>
<dbReference type="Proteomes" id="UP000694570">
    <property type="component" value="Unplaced"/>
</dbReference>
<dbReference type="Proteomes" id="UP000694725">
    <property type="component" value="Unplaced"/>
</dbReference>
<dbReference type="Proteomes" id="UP000694726">
    <property type="component" value="Unplaced"/>
</dbReference>
<dbReference type="InterPro" id="IPR050169">
    <property type="entry name" value="Krueppel_C2H2_ZnF"/>
</dbReference>
<dbReference type="InterPro" id="IPR001909">
    <property type="entry name" value="KRAB"/>
</dbReference>
<dbReference type="Gene3D" id="6.10.140.140">
    <property type="match status" value="1"/>
</dbReference>
<sequence length="113" mass="13222">MAHAQGLFTFEDVAIEFSQEEWACLDPAQRALYWDVILETYRNLLSLVLPLKLAFEVRIPRVYSLIPFFCCGNPPLGDGQHLVHTPVEGVYWVQNMLEREHRLVCYHIILLYM</sequence>
<dbReference type="Proteomes" id="UP000694723">
    <property type="component" value="Unplaced"/>
</dbReference>
<dbReference type="Ensembl" id="ENSSSCT00040079167.1">
    <property type="protein sequence ID" value="ENSSSCP00040034180.1"/>
    <property type="gene ID" value="ENSSSCG00040058338.1"/>
</dbReference>
<dbReference type="CDD" id="cd07765">
    <property type="entry name" value="KRAB_A-box"/>
    <property type="match status" value="1"/>
</dbReference>
<dbReference type="PANTHER" id="PTHR23232:SF158">
    <property type="entry name" value="KRAB DOMAIN-CONTAINING PROTEIN 5"/>
    <property type="match status" value="1"/>
</dbReference>
<dbReference type="PROSITE" id="PS50805">
    <property type="entry name" value="KRAB"/>
    <property type="match status" value="1"/>
</dbReference>
<dbReference type="Proteomes" id="UP000694722">
    <property type="component" value="Unplaced"/>
</dbReference>
<name>A0A8D0UJM6_PIG</name>
<dbReference type="Proteomes" id="UP000694728">
    <property type="component" value="Unplaced"/>
</dbReference>
<dbReference type="PANTHER" id="PTHR23232">
    <property type="entry name" value="KRAB DOMAIN C2H2 ZINC FINGER"/>
    <property type="match status" value="1"/>
</dbReference>
<organism evidence="2 3">
    <name type="scientific">Sus scrofa</name>
    <name type="common">Pig</name>
    <dbReference type="NCBI Taxonomy" id="9823"/>
    <lineage>
        <taxon>Eukaryota</taxon>
        <taxon>Metazoa</taxon>
        <taxon>Chordata</taxon>
        <taxon>Craniata</taxon>
        <taxon>Vertebrata</taxon>
        <taxon>Euteleostomi</taxon>
        <taxon>Mammalia</taxon>
        <taxon>Eutheria</taxon>
        <taxon>Laurasiatheria</taxon>
        <taxon>Artiodactyla</taxon>
        <taxon>Suina</taxon>
        <taxon>Suidae</taxon>
        <taxon>Sus</taxon>
    </lineage>
</organism>
<evidence type="ECO:0000259" key="1">
    <source>
        <dbReference type="PROSITE" id="PS50805"/>
    </source>
</evidence>
<dbReference type="Proteomes" id="UP000694720">
    <property type="component" value="Unplaced"/>
</dbReference>
<dbReference type="Ensembl" id="ENSSSCT00030007758.1">
    <property type="protein sequence ID" value="ENSSSCP00030003438.1"/>
    <property type="gene ID" value="ENSSSCG00030005701.1"/>
</dbReference>